<dbReference type="Gene3D" id="3.30.870.10">
    <property type="entry name" value="Endonuclease Chain A"/>
    <property type="match status" value="1"/>
</dbReference>
<dbReference type="GO" id="GO:0005886">
    <property type="term" value="C:plasma membrane"/>
    <property type="evidence" value="ECO:0007669"/>
    <property type="project" value="UniProtKB-SubCell"/>
</dbReference>
<feature type="region of interest" description="Disordered" evidence="6">
    <location>
        <begin position="359"/>
        <end position="462"/>
    </location>
</feature>
<evidence type="ECO:0000313" key="10">
    <source>
        <dbReference type="Proteomes" id="UP000092482"/>
    </source>
</evidence>
<dbReference type="STRING" id="1758689.SGUI_0366"/>
<reference evidence="9 10" key="1">
    <citation type="submission" date="2016-03" db="EMBL/GenBank/DDBJ databases">
        <title>Shallow-sea hydrothermal system.</title>
        <authorList>
            <person name="Tang K."/>
        </authorList>
    </citation>
    <scope>NUCLEOTIDE SEQUENCE [LARGE SCALE GENOMIC DNA]</scope>
    <source>
        <strain evidence="9 10">JLT9</strain>
    </source>
</reference>
<keyword evidence="2" id="KW-1003">Cell membrane</keyword>
<dbReference type="Pfam" id="PF13091">
    <property type="entry name" value="PLDc_2"/>
    <property type="match status" value="1"/>
</dbReference>
<organism evidence="9 10">
    <name type="scientific">Serinicoccus hydrothermalis</name>
    <dbReference type="NCBI Taxonomy" id="1758689"/>
    <lineage>
        <taxon>Bacteria</taxon>
        <taxon>Bacillati</taxon>
        <taxon>Actinomycetota</taxon>
        <taxon>Actinomycetes</taxon>
        <taxon>Micrococcales</taxon>
        <taxon>Ornithinimicrobiaceae</taxon>
        <taxon>Serinicoccus</taxon>
    </lineage>
</organism>
<sequence length="462" mass="50803">MTTVLYAISSVWLVAEYVLKIWAIGSVPENRRPSASSAWLLLILFIPLVGFPLYFLIGSKYVSGRRHDIQRQANQLLSDHADTLPDLPQVQPEPDLDSILRMNRELTGLSCVSGSCDGVFPDTADFFAAIAAAVDQARDFVHVEFYIVSWDESTDVVFQALERAAGRGVEVRLLLDHLGSRKYPGRKELGPRMDAAGIEWHLMMPLNPLRKQWQRPDLRNHRKLVVVDGETAFVGSHNLIDPAYGSAKNARMGRAWSDVSVQVSGDVVIQVSAVFVTDWYTETGQNLNLDHERYFPDQPDLVPGGAAHAMQLVPSGPGFPTEPNWRLFVSLIHMARERVAITTPTSCRTRRCWRRSPARSTAGCSWSSSSARRPTSCSWGTRSAPTTRASWRPGSSSTSTRRRRCCTASTSPSTTGSRSSARATWTSAPSPSPTRSCCSPSVATSCGTCRPTTPPTAWPPAS</sequence>
<feature type="domain" description="PLD phosphodiesterase" evidence="8">
    <location>
        <begin position="216"/>
        <end position="243"/>
    </location>
</feature>
<dbReference type="Proteomes" id="UP000092482">
    <property type="component" value="Chromosome"/>
</dbReference>
<dbReference type="GO" id="GO:0032049">
    <property type="term" value="P:cardiolipin biosynthetic process"/>
    <property type="evidence" value="ECO:0007669"/>
    <property type="project" value="UniProtKB-ARBA"/>
</dbReference>
<feature type="transmembrane region" description="Helical" evidence="7">
    <location>
        <begin position="6"/>
        <end position="25"/>
    </location>
</feature>
<keyword evidence="9" id="KW-0808">Transferase</keyword>
<evidence type="ECO:0000313" key="9">
    <source>
        <dbReference type="EMBL" id="ANS77762.1"/>
    </source>
</evidence>
<proteinExistence type="predicted"/>
<dbReference type="KEGG" id="serj:SGUI_0366"/>
<dbReference type="EMBL" id="CP014989">
    <property type="protein sequence ID" value="ANS77762.1"/>
    <property type="molecule type" value="Genomic_DNA"/>
</dbReference>
<accession>A0A1B1N8K3</accession>
<keyword evidence="4 7" id="KW-1133">Transmembrane helix</keyword>
<comment type="subcellular location">
    <subcellularLocation>
        <location evidence="1">Cell membrane</location>
        <topology evidence="1">Multi-pass membrane protein</topology>
    </subcellularLocation>
</comment>
<evidence type="ECO:0000256" key="4">
    <source>
        <dbReference type="ARBA" id="ARBA00022989"/>
    </source>
</evidence>
<keyword evidence="5 7" id="KW-0472">Membrane</keyword>
<name>A0A1B1N8K3_9MICO</name>
<dbReference type="SUPFAM" id="SSF56024">
    <property type="entry name" value="Phospholipase D/nuclease"/>
    <property type="match status" value="1"/>
</dbReference>
<dbReference type="Pfam" id="PF13396">
    <property type="entry name" value="PLDc_N"/>
    <property type="match status" value="1"/>
</dbReference>
<dbReference type="PROSITE" id="PS50035">
    <property type="entry name" value="PLD"/>
    <property type="match status" value="1"/>
</dbReference>
<dbReference type="AlphaFoldDB" id="A0A1B1N8K3"/>
<protein>
    <submittedName>
        <fullName evidence="9">Cardiolipin synthetase</fullName>
        <ecNumber evidence="9">2.7.8.-</ecNumber>
    </submittedName>
</protein>
<feature type="compositionally biased region" description="Low complexity" evidence="6">
    <location>
        <begin position="406"/>
        <end position="441"/>
    </location>
</feature>
<dbReference type="InterPro" id="IPR027379">
    <property type="entry name" value="CLS_N"/>
</dbReference>
<feature type="compositionally biased region" description="Pro residues" evidence="6">
    <location>
        <begin position="452"/>
        <end position="462"/>
    </location>
</feature>
<dbReference type="PATRIC" id="fig|1758689.4.peg.372"/>
<dbReference type="SMART" id="SM00155">
    <property type="entry name" value="PLDc"/>
    <property type="match status" value="1"/>
</dbReference>
<evidence type="ECO:0000256" key="1">
    <source>
        <dbReference type="ARBA" id="ARBA00004651"/>
    </source>
</evidence>
<keyword evidence="3 7" id="KW-0812">Transmembrane</keyword>
<gene>
    <name evidence="9" type="ORF">SGUI_0366</name>
</gene>
<evidence type="ECO:0000256" key="6">
    <source>
        <dbReference type="SAM" id="MobiDB-lite"/>
    </source>
</evidence>
<evidence type="ECO:0000256" key="7">
    <source>
        <dbReference type="SAM" id="Phobius"/>
    </source>
</evidence>
<evidence type="ECO:0000256" key="3">
    <source>
        <dbReference type="ARBA" id="ARBA00022692"/>
    </source>
</evidence>
<dbReference type="InterPro" id="IPR025202">
    <property type="entry name" value="PLD-like_dom"/>
</dbReference>
<evidence type="ECO:0000256" key="2">
    <source>
        <dbReference type="ARBA" id="ARBA00022475"/>
    </source>
</evidence>
<feature type="compositionally biased region" description="Low complexity" evidence="6">
    <location>
        <begin position="388"/>
        <end position="399"/>
    </location>
</feature>
<evidence type="ECO:0000256" key="5">
    <source>
        <dbReference type="ARBA" id="ARBA00023136"/>
    </source>
</evidence>
<feature type="compositionally biased region" description="Low complexity" evidence="6">
    <location>
        <begin position="359"/>
        <end position="379"/>
    </location>
</feature>
<dbReference type="PANTHER" id="PTHR21248">
    <property type="entry name" value="CARDIOLIPIN SYNTHASE"/>
    <property type="match status" value="1"/>
</dbReference>
<dbReference type="GO" id="GO:0008808">
    <property type="term" value="F:cardiolipin synthase activity"/>
    <property type="evidence" value="ECO:0007669"/>
    <property type="project" value="TreeGrafter"/>
</dbReference>
<keyword evidence="10" id="KW-1185">Reference proteome</keyword>
<dbReference type="InterPro" id="IPR001736">
    <property type="entry name" value="PLipase_D/transphosphatidylase"/>
</dbReference>
<evidence type="ECO:0000259" key="8">
    <source>
        <dbReference type="PROSITE" id="PS50035"/>
    </source>
</evidence>
<dbReference type="PANTHER" id="PTHR21248:SF22">
    <property type="entry name" value="PHOSPHOLIPASE D"/>
    <property type="match status" value="1"/>
</dbReference>
<dbReference type="EC" id="2.7.8.-" evidence="9"/>
<feature type="transmembrane region" description="Helical" evidence="7">
    <location>
        <begin position="37"/>
        <end position="57"/>
    </location>
</feature>